<evidence type="ECO:0000256" key="5">
    <source>
        <dbReference type="PROSITE-ProRule" id="PRU10007"/>
    </source>
</evidence>
<evidence type="ECO:0000256" key="3">
    <source>
        <dbReference type="ARBA" id="ARBA00024226"/>
    </source>
</evidence>
<evidence type="ECO:0000256" key="1">
    <source>
        <dbReference type="ARBA" id="ARBA00009986"/>
    </source>
</evidence>
<dbReference type="InterPro" id="IPR016161">
    <property type="entry name" value="Ald_DH/histidinol_DH"/>
</dbReference>
<accession>A0ABQ0HRJ8</accession>
<comment type="caution">
    <text evidence="8">The sequence shown here is derived from an EMBL/GenBank/DDBJ whole genome shotgun (WGS) entry which is preliminary data.</text>
</comment>
<dbReference type="InterPro" id="IPR016162">
    <property type="entry name" value="Ald_DH_N"/>
</dbReference>
<feature type="domain" description="Aldehyde dehydrogenase" evidence="7">
    <location>
        <begin position="26"/>
        <end position="483"/>
    </location>
</feature>
<keyword evidence="2 6" id="KW-0560">Oxidoreductase</keyword>
<comment type="similarity">
    <text evidence="1 6">Belongs to the aldehyde dehydrogenase family.</text>
</comment>
<gene>
    <name evidence="8" type="ORF">GORBP_049_00670</name>
</gene>
<dbReference type="InterPro" id="IPR016163">
    <property type="entry name" value="Ald_DH_C"/>
</dbReference>
<evidence type="ECO:0000256" key="6">
    <source>
        <dbReference type="RuleBase" id="RU003345"/>
    </source>
</evidence>
<evidence type="ECO:0000256" key="4">
    <source>
        <dbReference type="ARBA" id="ARBA00049194"/>
    </source>
</evidence>
<comment type="catalytic activity">
    <reaction evidence="4">
        <text>an aldehyde + NAD(+) + H2O = a carboxylate + NADH + 2 H(+)</text>
        <dbReference type="Rhea" id="RHEA:16185"/>
        <dbReference type="ChEBI" id="CHEBI:15377"/>
        <dbReference type="ChEBI" id="CHEBI:15378"/>
        <dbReference type="ChEBI" id="CHEBI:17478"/>
        <dbReference type="ChEBI" id="CHEBI:29067"/>
        <dbReference type="ChEBI" id="CHEBI:57540"/>
        <dbReference type="ChEBI" id="CHEBI:57945"/>
        <dbReference type="EC" id="1.2.1.3"/>
    </reaction>
</comment>
<dbReference type="Gene3D" id="3.40.605.10">
    <property type="entry name" value="Aldehyde Dehydrogenase, Chain A, domain 1"/>
    <property type="match status" value="1"/>
</dbReference>
<dbReference type="Proteomes" id="UP000010744">
    <property type="component" value="Unassembled WGS sequence"/>
</dbReference>
<dbReference type="InterPro" id="IPR016160">
    <property type="entry name" value="Ald_DH_CS_CYS"/>
</dbReference>
<name>A0ABQ0HRJ8_GORRU</name>
<dbReference type="EMBL" id="BAHB01000049">
    <property type="protein sequence ID" value="GAB84899.1"/>
    <property type="molecule type" value="Genomic_DNA"/>
</dbReference>
<proteinExistence type="inferred from homology"/>
<dbReference type="Pfam" id="PF00171">
    <property type="entry name" value="Aldedh"/>
    <property type="match status" value="1"/>
</dbReference>
<sequence>MSTTIDQVPSAAELVPMNSLYIGGRWLTPAGRERIPVLNPATEAVIGSIVDADDSDVAAAFSAARQALGEWSARPVAERAAYLDALADALRENGESLAVLATSEIGMPLAESRGVQAALPEAVLRSTADAARELRWQYRDSSGSTVLREPVGVVLGITPWNFPVHQLVAKLAPALAAGCTIVLKPAELTPLNALFLAQLCDQIGLPAGVVNLVTGRGSTTGEKLVQSRAYDLVSFTGSLAVGRHIGAVAGDRVVRATLELGGKSPAVVMDDADLEVAVRTTVRNCFTNAGQKCNAPTRLIVPETGRSQAMEIATAAAAEYRLGDPLDAATTMGPLASDVQRNKVLRYVDGARQRGATVAGGRPGDGPVGFFVEPAVITDVDEDDPIVHEEIFGPVLVILGHRGETDAIRIANDTPYGLSAELWSTDPATTTRLVRGIRAGQVRINGVRSPHPPVAPFGGYKASGLGRELGSFGLEEYLEVKAVLGTFEGEAG</sequence>
<evidence type="ECO:0000313" key="9">
    <source>
        <dbReference type="Proteomes" id="UP000010744"/>
    </source>
</evidence>
<dbReference type="EC" id="1.2.1.3" evidence="3"/>
<dbReference type="Gene3D" id="3.40.309.10">
    <property type="entry name" value="Aldehyde Dehydrogenase, Chain A, domain 2"/>
    <property type="match status" value="1"/>
</dbReference>
<dbReference type="SUPFAM" id="SSF53720">
    <property type="entry name" value="ALDH-like"/>
    <property type="match status" value="1"/>
</dbReference>
<evidence type="ECO:0000256" key="2">
    <source>
        <dbReference type="ARBA" id="ARBA00023002"/>
    </source>
</evidence>
<dbReference type="PROSITE" id="PS00687">
    <property type="entry name" value="ALDEHYDE_DEHYDR_GLU"/>
    <property type="match status" value="1"/>
</dbReference>
<keyword evidence="9" id="KW-1185">Reference proteome</keyword>
<protein>
    <recommendedName>
        <fullName evidence="3">aldehyde dehydrogenase (NAD(+))</fullName>
        <ecNumber evidence="3">1.2.1.3</ecNumber>
    </recommendedName>
</protein>
<feature type="active site" evidence="5">
    <location>
        <position position="259"/>
    </location>
</feature>
<organism evidence="8 9">
    <name type="scientific">Gordonia rubripertincta NBRC 101908</name>
    <dbReference type="NCBI Taxonomy" id="1077975"/>
    <lineage>
        <taxon>Bacteria</taxon>
        <taxon>Bacillati</taxon>
        <taxon>Actinomycetota</taxon>
        <taxon>Actinomycetes</taxon>
        <taxon>Mycobacteriales</taxon>
        <taxon>Gordoniaceae</taxon>
        <taxon>Gordonia</taxon>
    </lineage>
</organism>
<evidence type="ECO:0000259" key="7">
    <source>
        <dbReference type="Pfam" id="PF00171"/>
    </source>
</evidence>
<evidence type="ECO:0000313" key="8">
    <source>
        <dbReference type="EMBL" id="GAB84899.1"/>
    </source>
</evidence>
<reference evidence="8 9" key="1">
    <citation type="submission" date="2012-08" db="EMBL/GenBank/DDBJ databases">
        <title>Whole genome shotgun sequence of Gordonia rubripertincta NBRC 101908.</title>
        <authorList>
            <person name="Takarada H."/>
            <person name="Hosoyama A."/>
            <person name="Tsuchikane K."/>
            <person name="Katsumata H."/>
            <person name="Baba S."/>
            <person name="Ohji S."/>
            <person name="Yamazaki S."/>
            <person name="Fujita N."/>
        </authorList>
    </citation>
    <scope>NUCLEOTIDE SEQUENCE [LARGE SCALE GENOMIC DNA]</scope>
    <source>
        <strain evidence="8 9">NBRC 101908</strain>
    </source>
</reference>
<dbReference type="PANTHER" id="PTHR42804">
    <property type="entry name" value="ALDEHYDE DEHYDROGENASE"/>
    <property type="match status" value="1"/>
</dbReference>
<dbReference type="PANTHER" id="PTHR42804:SF1">
    <property type="entry name" value="ALDEHYDE DEHYDROGENASE-RELATED"/>
    <property type="match status" value="1"/>
</dbReference>
<dbReference type="InterPro" id="IPR029510">
    <property type="entry name" value="Ald_DH_CS_GLU"/>
</dbReference>
<dbReference type="PROSITE" id="PS00070">
    <property type="entry name" value="ALDEHYDE_DEHYDR_CYS"/>
    <property type="match status" value="1"/>
</dbReference>
<dbReference type="InterPro" id="IPR015590">
    <property type="entry name" value="Aldehyde_DH_dom"/>
</dbReference>